<evidence type="ECO:0000259" key="5">
    <source>
        <dbReference type="Pfam" id="PF02775"/>
    </source>
</evidence>
<dbReference type="InterPro" id="IPR029061">
    <property type="entry name" value="THDP-binding"/>
</dbReference>
<protein>
    <submittedName>
        <fullName evidence="7">Acetolactate synthase</fullName>
    </submittedName>
</protein>
<dbReference type="Pfam" id="PF02776">
    <property type="entry name" value="TPP_enzyme_N"/>
    <property type="match status" value="1"/>
</dbReference>
<evidence type="ECO:0000256" key="2">
    <source>
        <dbReference type="ARBA" id="ARBA00023052"/>
    </source>
</evidence>
<accession>A0AA35CI71</accession>
<dbReference type="InterPro" id="IPR012001">
    <property type="entry name" value="Thiamin_PyroP_enz_TPP-bd_dom"/>
</dbReference>
<dbReference type="RefSeq" id="WP_264843574.1">
    <property type="nucleotide sequence ID" value="NZ_AP025628.1"/>
</dbReference>
<evidence type="ECO:0000259" key="4">
    <source>
        <dbReference type="Pfam" id="PF00205"/>
    </source>
</evidence>
<dbReference type="GO" id="GO:0003984">
    <property type="term" value="F:acetolactate synthase activity"/>
    <property type="evidence" value="ECO:0007669"/>
    <property type="project" value="TreeGrafter"/>
</dbReference>
<dbReference type="InterPro" id="IPR029035">
    <property type="entry name" value="DHS-like_NAD/FAD-binding_dom"/>
</dbReference>
<dbReference type="PANTHER" id="PTHR18968">
    <property type="entry name" value="THIAMINE PYROPHOSPHATE ENZYMES"/>
    <property type="match status" value="1"/>
</dbReference>
<dbReference type="InterPro" id="IPR011766">
    <property type="entry name" value="TPP_enzyme_TPP-bd"/>
</dbReference>
<evidence type="ECO:0000256" key="1">
    <source>
        <dbReference type="ARBA" id="ARBA00007812"/>
    </source>
</evidence>
<dbReference type="AlphaFoldDB" id="A0AA35CI71"/>
<dbReference type="KEGG" id="cmic:caldi_05370"/>
<organism evidence="7 8">
    <name type="scientific">Caldinitratiruptor microaerophilus</name>
    <dbReference type="NCBI Taxonomy" id="671077"/>
    <lineage>
        <taxon>Bacteria</taxon>
        <taxon>Bacillati</taxon>
        <taxon>Bacillota</taxon>
        <taxon>Clostridia</taxon>
        <taxon>Eubacteriales</taxon>
        <taxon>Symbiobacteriaceae</taxon>
        <taxon>Caldinitratiruptor</taxon>
    </lineage>
</organism>
<dbReference type="GO" id="GO:0009097">
    <property type="term" value="P:isoleucine biosynthetic process"/>
    <property type="evidence" value="ECO:0007669"/>
    <property type="project" value="TreeGrafter"/>
</dbReference>
<comment type="similarity">
    <text evidence="1 3">Belongs to the TPP enzyme family.</text>
</comment>
<evidence type="ECO:0000313" key="8">
    <source>
        <dbReference type="Proteomes" id="UP001163687"/>
    </source>
</evidence>
<dbReference type="EMBL" id="AP025628">
    <property type="protein sequence ID" value="BDG59447.1"/>
    <property type="molecule type" value="Genomic_DNA"/>
</dbReference>
<dbReference type="GO" id="GO:0009099">
    <property type="term" value="P:L-valine biosynthetic process"/>
    <property type="evidence" value="ECO:0007669"/>
    <property type="project" value="TreeGrafter"/>
</dbReference>
<keyword evidence="8" id="KW-1185">Reference proteome</keyword>
<dbReference type="Gene3D" id="3.40.50.1220">
    <property type="entry name" value="TPP-binding domain"/>
    <property type="match status" value="1"/>
</dbReference>
<name>A0AA35CI71_9FIRM</name>
<feature type="domain" description="Thiamine pyrophosphate enzyme central" evidence="4">
    <location>
        <begin position="188"/>
        <end position="322"/>
    </location>
</feature>
<dbReference type="SUPFAM" id="SSF52467">
    <property type="entry name" value="DHS-like NAD/FAD-binding domain"/>
    <property type="match status" value="1"/>
</dbReference>
<evidence type="ECO:0000313" key="7">
    <source>
        <dbReference type="EMBL" id="BDG59447.1"/>
    </source>
</evidence>
<dbReference type="Pfam" id="PF02775">
    <property type="entry name" value="TPP_enzyme_C"/>
    <property type="match status" value="1"/>
</dbReference>
<dbReference type="GO" id="GO:0050660">
    <property type="term" value="F:flavin adenine dinucleotide binding"/>
    <property type="evidence" value="ECO:0007669"/>
    <property type="project" value="TreeGrafter"/>
</dbReference>
<dbReference type="GO" id="GO:0000287">
    <property type="term" value="F:magnesium ion binding"/>
    <property type="evidence" value="ECO:0007669"/>
    <property type="project" value="InterPro"/>
</dbReference>
<dbReference type="Proteomes" id="UP001163687">
    <property type="component" value="Chromosome"/>
</dbReference>
<dbReference type="Pfam" id="PF00205">
    <property type="entry name" value="TPP_enzyme_M"/>
    <property type="match status" value="1"/>
</dbReference>
<dbReference type="InterPro" id="IPR045229">
    <property type="entry name" value="TPP_enz"/>
</dbReference>
<gene>
    <name evidence="7" type="primary">ilvB_1</name>
    <name evidence="7" type="ORF">caldi_05370</name>
</gene>
<reference evidence="7" key="1">
    <citation type="submission" date="2022-03" db="EMBL/GenBank/DDBJ databases">
        <title>Complete genome sequence of Caldinitratiruptor microaerophilus.</title>
        <authorList>
            <person name="Mukaiyama R."/>
            <person name="Nishiyama T."/>
            <person name="Ueda K."/>
        </authorList>
    </citation>
    <scope>NUCLEOTIDE SEQUENCE</scope>
    <source>
        <strain evidence="7">JCM 16183</strain>
    </source>
</reference>
<evidence type="ECO:0000259" key="6">
    <source>
        <dbReference type="Pfam" id="PF02776"/>
    </source>
</evidence>
<dbReference type="SUPFAM" id="SSF52518">
    <property type="entry name" value="Thiamin diphosphate-binding fold (THDP-binding)"/>
    <property type="match status" value="2"/>
</dbReference>
<feature type="domain" description="Thiamine pyrophosphate enzyme N-terminal TPP-binding" evidence="6">
    <location>
        <begin position="1"/>
        <end position="103"/>
    </location>
</feature>
<dbReference type="GO" id="GO:0005948">
    <property type="term" value="C:acetolactate synthase complex"/>
    <property type="evidence" value="ECO:0007669"/>
    <property type="project" value="TreeGrafter"/>
</dbReference>
<dbReference type="PANTHER" id="PTHR18968:SF129">
    <property type="entry name" value="ACETOLACTATE SYNTHASE"/>
    <property type="match status" value="1"/>
</dbReference>
<feature type="domain" description="Thiamine pyrophosphate enzyme TPP-binding" evidence="5">
    <location>
        <begin position="385"/>
        <end position="537"/>
    </location>
</feature>
<evidence type="ECO:0000256" key="3">
    <source>
        <dbReference type="RuleBase" id="RU362132"/>
    </source>
</evidence>
<dbReference type="InterPro" id="IPR012000">
    <property type="entry name" value="Thiamin_PyroP_enz_cen_dom"/>
</dbReference>
<dbReference type="CDD" id="cd07035">
    <property type="entry name" value="TPP_PYR_POX_like"/>
    <property type="match status" value="1"/>
</dbReference>
<proteinExistence type="inferred from homology"/>
<dbReference type="GO" id="GO:0030976">
    <property type="term" value="F:thiamine pyrophosphate binding"/>
    <property type="evidence" value="ECO:0007669"/>
    <property type="project" value="InterPro"/>
</dbReference>
<keyword evidence="2 3" id="KW-0786">Thiamine pyrophosphate</keyword>
<sequence length="557" mass="59163">MNGAEFLVNCLKNEGVDTAFGVPGEEMLDCLQAMGRGGIRPIATHSAASAVWAAAGYGSITRRPGVAFGAPGPAALQMAPALASCTRDGYPVVAIIGTTRRDRHLSTDRGHLDLTGALAPYCKHVAGVASGPVIRDEVREAFRQAYRDKAGAVALVLPEDIAAAPVDESLQPVTRYRQGRPFPEPEAVEEAARHLDGAERPVIIAGQGVARSGAHEELMALAEKAGIPVVATFAGKAAIAFDHPMLAAYAGLQVDDHPDSLLHRADVVLCAGYEPAEWDPQRWNPHLTLRVIHVGEAPAHVQVHYNPVVEIVGDLNAALSRLTSLLEPRVRPGWAGPDGIAGQVKRGLEDEMERLRRDHSFPIEPGRLVLELAQAMRRSDLLAVDVGAHAAWAGRLFPVRHPGTYWTSGVFKAVGFAVPFALGLALAMARGEGNRVVALCGDGGFLRHGTEVQTAARLGLPLVVVVAHDARYGLTDQQAVNAGAGPWATRFGPFEPGQVARMAQALGALGIEVHDSDHLPRALREALDSDRAAVVAVPVDPHAHQKLGRLETVRARV</sequence>
<dbReference type="Gene3D" id="3.40.50.970">
    <property type="match status" value="2"/>
</dbReference>